<keyword evidence="4 11" id="KW-0028">Amino-acid biosynthesis</keyword>
<dbReference type="PANTHER" id="PTHR21087:SF16">
    <property type="entry name" value="SHIKIMATE KINASE 1, CHLOROPLASTIC"/>
    <property type="match status" value="1"/>
</dbReference>
<dbReference type="PRINTS" id="PR01100">
    <property type="entry name" value="SHIKIMTKNASE"/>
</dbReference>
<sequence length="182" mass="19040">MAEPGAQGWIVLVGLMGAGKSVVGRALAARLDLPFVDSDAAIEEAARMTVSEIFAQDGEAFFRARESEVLARLLAGPPGILATGGGVFASEANRAAIRDAGAVSVWLEGSVDLLWSRVRGKAHRPLLDRPDAKARLAALHAARAPSYALADAVIPGEEGRSIGDTALAVERAVRRARPELLP</sequence>
<comment type="cofactor">
    <cofactor evidence="11">
        <name>Mg(2+)</name>
        <dbReference type="ChEBI" id="CHEBI:18420"/>
    </cofactor>
    <text evidence="11">Binds 1 Mg(2+) ion per subunit.</text>
</comment>
<comment type="caution">
    <text evidence="12">The sequence shown here is derived from an EMBL/GenBank/DDBJ whole genome shotgun (WGS) entry which is preliminary data.</text>
</comment>
<evidence type="ECO:0000256" key="1">
    <source>
        <dbReference type="ARBA" id="ARBA00004842"/>
    </source>
</evidence>
<dbReference type="PROSITE" id="PS01128">
    <property type="entry name" value="SHIKIMATE_KINASE"/>
    <property type="match status" value="1"/>
</dbReference>
<evidence type="ECO:0000313" key="12">
    <source>
        <dbReference type="EMBL" id="PRY95336.1"/>
    </source>
</evidence>
<keyword evidence="6 11" id="KW-0547">Nucleotide-binding</keyword>
<keyword evidence="11" id="KW-0460">Magnesium</keyword>
<dbReference type="GO" id="GO:0000287">
    <property type="term" value="F:magnesium ion binding"/>
    <property type="evidence" value="ECO:0007669"/>
    <property type="project" value="UniProtKB-UniRule"/>
</dbReference>
<keyword evidence="5 11" id="KW-0808">Transferase</keyword>
<comment type="function">
    <text evidence="11">Catalyzes the specific phosphorylation of the 3-hydroxyl group of shikimic acid using ATP as a cosubstrate.</text>
</comment>
<dbReference type="InterPro" id="IPR000623">
    <property type="entry name" value="Shikimate_kinase/TSH1"/>
</dbReference>
<evidence type="ECO:0000256" key="4">
    <source>
        <dbReference type="ARBA" id="ARBA00022605"/>
    </source>
</evidence>
<evidence type="ECO:0000256" key="10">
    <source>
        <dbReference type="ARBA" id="ARBA00048567"/>
    </source>
</evidence>
<keyword evidence="9 11" id="KW-0057">Aromatic amino acid biosynthesis</keyword>
<dbReference type="EC" id="2.7.1.71" evidence="3 11"/>
<evidence type="ECO:0000256" key="6">
    <source>
        <dbReference type="ARBA" id="ARBA00022741"/>
    </source>
</evidence>
<feature type="binding site" evidence="11">
    <location>
        <position position="21"/>
    </location>
    <ligand>
        <name>Mg(2+)</name>
        <dbReference type="ChEBI" id="CHEBI:18420"/>
    </ligand>
</feature>
<dbReference type="EMBL" id="PVTT01000001">
    <property type="protein sequence ID" value="PRY95336.1"/>
    <property type="molecule type" value="Genomic_DNA"/>
</dbReference>
<dbReference type="Pfam" id="PF01202">
    <property type="entry name" value="SKI"/>
    <property type="match status" value="1"/>
</dbReference>
<dbReference type="OrthoDB" id="9800332at2"/>
<reference evidence="12 13" key="1">
    <citation type="submission" date="2018-03" db="EMBL/GenBank/DDBJ databases">
        <title>Genomic Encyclopedia of Archaeal and Bacterial Type Strains, Phase II (KMG-II): from individual species to whole genera.</title>
        <authorList>
            <person name="Goeker M."/>
        </authorList>
    </citation>
    <scope>NUCLEOTIDE SEQUENCE [LARGE SCALE GENOMIC DNA]</scope>
    <source>
        <strain evidence="12 13">DSM 29318</strain>
    </source>
</reference>
<name>A0A2T0X8R5_9RHOB</name>
<evidence type="ECO:0000256" key="8">
    <source>
        <dbReference type="ARBA" id="ARBA00022840"/>
    </source>
</evidence>
<dbReference type="InterPro" id="IPR027417">
    <property type="entry name" value="P-loop_NTPase"/>
</dbReference>
<dbReference type="InterPro" id="IPR023000">
    <property type="entry name" value="Shikimate_kinase_CS"/>
</dbReference>
<evidence type="ECO:0000256" key="2">
    <source>
        <dbReference type="ARBA" id="ARBA00006997"/>
    </source>
</evidence>
<dbReference type="CDD" id="cd00464">
    <property type="entry name" value="SK"/>
    <property type="match status" value="1"/>
</dbReference>
<dbReference type="RefSeq" id="WP_106159724.1">
    <property type="nucleotide sequence ID" value="NZ_PVTT01000001.1"/>
</dbReference>
<dbReference type="Proteomes" id="UP000238801">
    <property type="component" value="Unassembled WGS sequence"/>
</dbReference>
<comment type="similarity">
    <text evidence="2 11">Belongs to the shikimate kinase family.</text>
</comment>
<keyword evidence="11" id="KW-0479">Metal-binding</keyword>
<organism evidence="12 13">
    <name type="scientific">Hasllibacter halocynthiae</name>
    <dbReference type="NCBI Taxonomy" id="595589"/>
    <lineage>
        <taxon>Bacteria</taxon>
        <taxon>Pseudomonadati</taxon>
        <taxon>Pseudomonadota</taxon>
        <taxon>Alphaproteobacteria</taxon>
        <taxon>Rhodobacterales</taxon>
        <taxon>Roseobacteraceae</taxon>
        <taxon>Hasllibacter</taxon>
    </lineage>
</organism>
<evidence type="ECO:0000256" key="3">
    <source>
        <dbReference type="ARBA" id="ARBA00012154"/>
    </source>
</evidence>
<evidence type="ECO:0000313" key="13">
    <source>
        <dbReference type="Proteomes" id="UP000238801"/>
    </source>
</evidence>
<keyword evidence="7 11" id="KW-0418">Kinase</keyword>
<evidence type="ECO:0000256" key="9">
    <source>
        <dbReference type="ARBA" id="ARBA00023141"/>
    </source>
</evidence>
<gene>
    <name evidence="11" type="primary">aroK</name>
    <name evidence="12" type="ORF">BCF33_0954</name>
</gene>
<evidence type="ECO:0000256" key="7">
    <source>
        <dbReference type="ARBA" id="ARBA00022777"/>
    </source>
</evidence>
<keyword evidence="13" id="KW-1185">Reference proteome</keyword>
<dbReference type="AlphaFoldDB" id="A0A2T0X8R5"/>
<keyword evidence="11" id="KW-0963">Cytoplasm</keyword>
<dbReference type="HAMAP" id="MF_00109">
    <property type="entry name" value="Shikimate_kinase"/>
    <property type="match status" value="1"/>
</dbReference>
<protein>
    <recommendedName>
        <fullName evidence="3 11">Shikimate kinase</fullName>
        <shortName evidence="11">SK</shortName>
        <ecNumber evidence="3 11">2.7.1.71</ecNumber>
    </recommendedName>
</protein>
<dbReference type="PANTHER" id="PTHR21087">
    <property type="entry name" value="SHIKIMATE KINASE"/>
    <property type="match status" value="1"/>
</dbReference>
<feature type="binding site" evidence="11">
    <location>
        <begin position="17"/>
        <end position="22"/>
    </location>
    <ligand>
        <name>ATP</name>
        <dbReference type="ChEBI" id="CHEBI:30616"/>
    </ligand>
</feature>
<feature type="binding site" evidence="11">
    <location>
        <position position="85"/>
    </location>
    <ligand>
        <name>substrate</name>
    </ligand>
</feature>
<dbReference type="UniPathway" id="UPA00053">
    <property type="reaction ID" value="UER00088"/>
</dbReference>
<evidence type="ECO:0000256" key="5">
    <source>
        <dbReference type="ARBA" id="ARBA00022679"/>
    </source>
</evidence>
<dbReference type="GO" id="GO:0008652">
    <property type="term" value="P:amino acid biosynthetic process"/>
    <property type="evidence" value="ECO:0007669"/>
    <property type="project" value="UniProtKB-KW"/>
</dbReference>
<dbReference type="InterPro" id="IPR031322">
    <property type="entry name" value="Shikimate/glucono_kinase"/>
</dbReference>
<proteinExistence type="inferred from homology"/>
<dbReference type="GO" id="GO:0009423">
    <property type="term" value="P:chorismate biosynthetic process"/>
    <property type="evidence" value="ECO:0007669"/>
    <property type="project" value="UniProtKB-UniRule"/>
</dbReference>
<comment type="subunit">
    <text evidence="11">Monomer.</text>
</comment>
<comment type="subcellular location">
    <subcellularLocation>
        <location evidence="11">Cytoplasm</location>
    </subcellularLocation>
</comment>
<feature type="binding site" evidence="11">
    <location>
        <position position="124"/>
    </location>
    <ligand>
        <name>ATP</name>
        <dbReference type="ChEBI" id="CHEBI:30616"/>
    </ligand>
</feature>
<dbReference type="GO" id="GO:0005524">
    <property type="term" value="F:ATP binding"/>
    <property type="evidence" value="ECO:0007669"/>
    <property type="project" value="UniProtKB-UniRule"/>
</dbReference>
<feature type="binding site" evidence="11">
    <location>
        <position position="39"/>
    </location>
    <ligand>
        <name>substrate</name>
    </ligand>
</feature>
<comment type="catalytic activity">
    <reaction evidence="10 11">
        <text>shikimate + ATP = 3-phosphoshikimate + ADP + H(+)</text>
        <dbReference type="Rhea" id="RHEA:13121"/>
        <dbReference type="ChEBI" id="CHEBI:15378"/>
        <dbReference type="ChEBI" id="CHEBI:30616"/>
        <dbReference type="ChEBI" id="CHEBI:36208"/>
        <dbReference type="ChEBI" id="CHEBI:145989"/>
        <dbReference type="ChEBI" id="CHEBI:456216"/>
        <dbReference type="EC" id="2.7.1.71"/>
    </reaction>
</comment>
<dbReference type="SUPFAM" id="SSF52540">
    <property type="entry name" value="P-loop containing nucleoside triphosphate hydrolases"/>
    <property type="match status" value="1"/>
</dbReference>
<evidence type="ECO:0000256" key="11">
    <source>
        <dbReference type="HAMAP-Rule" id="MF_00109"/>
    </source>
</evidence>
<accession>A0A2T0X8R5</accession>
<feature type="binding site" evidence="11">
    <location>
        <position position="143"/>
    </location>
    <ligand>
        <name>substrate</name>
    </ligand>
</feature>
<dbReference type="GO" id="GO:0005829">
    <property type="term" value="C:cytosol"/>
    <property type="evidence" value="ECO:0007669"/>
    <property type="project" value="TreeGrafter"/>
</dbReference>
<keyword evidence="8 11" id="KW-0067">ATP-binding</keyword>
<feature type="binding site" evidence="11">
    <location>
        <position position="160"/>
    </location>
    <ligand>
        <name>ATP</name>
        <dbReference type="ChEBI" id="CHEBI:30616"/>
    </ligand>
</feature>
<dbReference type="NCBIfam" id="NF010552">
    <property type="entry name" value="PRK13946.1"/>
    <property type="match status" value="1"/>
</dbReference>
<dbReference type="Gene3D" id="3.40.50.300">
    <property type="entry name" value="P-loop containing nucleotide triphosphate hydrolases"/>
    <property type="match status" value="1"/>
</dbReference>
<dbReference type="GO" id="GO:0009073">
    <property type="term" value="P:aromatic amino acid family biosynthetic process"/>
    <property type="evidence" value="ECO:0007669"/>
    <property type="project" value="UniProtKB-KW"/>
</dbReference>
<dbReference type="GO" id="GO:0004765">
    <property type="term" value="F:shikimate kinase activity"/>
    <property type="evidence" value="ECO:0007669"/>
    <property type="project" value="UniProtKB-UniRule"/>
</dbReference>
<comment type="pathway">
    <text evidence="1 11">Metabolic intermediate biosynthesis; chorismate biosynthesis; chorismate from D-erythrose 4-phosphate and phosphoenolpyruvate: step 5/7.</text>
</comment>
<feature type="binding site" evidence="11">
    <location>
        <position position="63"/>
    </location>
    <ligand>
        <name>substrate</name>
    </ligand>
</feature>